<evidence type="ECO:0000256" key="1">
    <source>
        <dbReference type="ARBA" id="ARBA00004236"/>
    </source>
</evidence>
<comment type="pathway">
    <text evidence="8">Carotenoid biosynthesis; staphyloxanthin biosynthesis; staphyloxanthin from farnesyl diphosphate: step 4/5.</text>
</comment>
<evidence type="ECO:0000256" key="10">
    <source>
        <dbReference type="ARBA" id="ARBA00040345"/>
    </source>
</evidence>
<protein>
    <recommendedName>
        <fullName evidence="10">4,4'-diaponeurosporenoate glycosyltransferase</fullName>
    </recommendedName>
</protein>
<comment type="function">
    <text evidence="7">Catalyzes the glycosylation of 4,4'-diaponeurosporenoate, i.e. the esterification of glucose at the C1'' position with the carboxyl group of 4,4'-diaponeurosporenic acid, to form glycosyl-4,4'-diaponeurosporenoate. This is a step in the biosynthesis of staphyloxanthin, an orange pigment present in most staphylococci strains.</text>
</comment>
<proteinExistence type="inferred from homology"/>
<dbReference type="EMBL" id="FNOS01000001">
    <property type="protein sequence ID" value="SDX41466.1"/>
    <property type="molecule type" value="Genomic_DNA"/>
</dbReference>
<keyword evidence="11" id="KW-1133">Transmembrane helix</keyword>
<comment type="subcellular location">
    <subcellularLocation>
        <location evidence="1">Cell membrane</location>
    </subcellularLocation>
</comment>
<evidence type="ECO:0000313" key="13">
    <source>
        <dbReference type="EMBL" id="SDX41466.1"/>
    </source>
</evidence>
<sequence>MFWMIAAMLTTAGLFRHRVSFPERQKQGEKNFTVIIPARDEEHNLKRLLPTLPDQGEVIVVDDGSTDNTSTIAEQSGAKVIRAPELPEGWMGKSWACHNGAKEASGDMLVFLDADTWLEKGGMEKITGFVEEKQALLTVHPYHVMESFPEKLSAVFHSVVYASTGITKIGRRKTGVQGGFGPCLALPTAMYHQVGGHRTIKGEVTEHLAFSRRAKTLGAPVYAYSGKGVLSMRMYQADMKEVAAGWSKSFASGAASASLRMTVWNAAWISSVVSFLTRMKKTGRSSVIGYSFVTGWMYRFWRDIGNFRFWDALIFPIHFLFFISLFVYSVIRTFFLRSSTWKGRVIN</sequence>
<dbReference type="Gene3D" id="3.90.550.10">
    <property type="entry name" value="Spore Coat Polysaccharide Biosynthesis Protein SpsA, Chain A"/>
    <property type="match status" value="1"/>
</dbReference>
<dbReference type="InterPro" id="IPR001173">
    <property type="entry name" value="Glyco_trans_2-like"/>
</dbReference>
<evidence type="ECO:0000256" key="8">
    <source>
        <dbReference type="ARBA" id="ARBA00037904"/>
    </source>
</evidence>
<keyword evidence="11" id="KW-0812">Transmembrane</keyword>
<evidence type="ECO:0000256" key="6">
    <source>
        <dbReference type="ARBA" id="ARBA00023136"/>
    </source>
</evidence>
<evidence type="ECO:0000259" key="12">
    <source>
        <dbReference type="Pfam" id="PF00535"/>
    </source>
</evidence>
<dbReference type="PANTHER" id="PTHR43646:SF2">
    <property type="entry name" value="GLYCOSYLTRANSFERASE 2-LIKE DOMAIN-CONTAINING PROTEIN"/>
    <property type="match status" value="1"/>
</dbReference>
<keyword evidence="14" id="KW-1185">Reference proteome</keyword>
<evidence type="ECO:0000256" key="3">
    <source>
        <dbReference type="ARBA" id="ARBA00022676"/>
    </source>
</evidence>
<keyword evidence="6 11" id="KW-0472">Membrane</keyword>
<dbReference type="PANTHER" id="PTHR43646">
    <property type="entry name" value="GLYCOSYLTRANSFERASE"/>
    <property type="match status" value="1"/>
</dbReference>
<dbReference type="Proteomes" id="UP000198647">
    <property type="component" value="Unassembled WGS sequence"/>
</dbReference>
<reference evidence="13 14" key="1">
    <citation type="submission" date="2016-10" db="EMBL/GenBank/DDBJ databases">
        <authorList>
            <person name="Varghese N."/>
            <person name="Submissions S."/>
        </authorList>
    </citation>
    <scope>NUCLEOTIDE SEQUENCE [LARGE SCALE GENOMIC DNA]</scope>
    <source>
        <strain evidence="13 14">DSM 20748</strain>
    </source>
</reference>
<organism evidence="13 14">
    <name type="scientific">Salimicrobium album</name>
    <dbReference type="NCBI Taxonomy" id="50717"/>
    <lineage>
        <taxon>Bacteria</taxon>
        <taxon>Bacillati</taxon>
        <taxon>Bacillota</taxon>
        <taxon>Bacilli</taxon>
        <taxon>Bacillales</taxon>
        <taxon>Bacillaceae</taxon>
        <taxon>Salimicrobium</taxon>
    </lineage>
</organism>
<evidence type="ECO:0000256" key="9">
    <source>
        <dbReference type="ARBA" id="ARBA00038120"/>
    </source>
</evidence>
<comment type="caution">
    <text evidence="13">The sequence shown here is derived from an EMBL/GenBank/DDBJ whole genome shotgun (WGS) entry which is preliminary data.</text>
</comment>
<evidence type="ECO:0000256" key="5">
    <source>
        <dbReference type="ARBA" id="ARBA00022746"/>
    </source>
</evidence>
<keyword evidence="3" id="KW-0328">Glycosyltransferase</keyword>
<keyword evidence="2" id="KW-1003">Cell membrane</keyword>
<keyword evidence="4" id="KW-0808">Transferase</keyword>
<accession>A0A1H3BHR5</accession>
<evidence type="ECO:0000313" key="14">
    <source>
        <dbReference type="Proteomes" id="UP000198647"/>
    </source>
</evidence>
<name>A0A1H3BHR5_9BACI</name>
<dbReference type="SUPFAM" id="SSF53448">
    <property type="entry name" value="Nucleotide-diphospho-sugar transferases"/>
    <property type="match status" value="1"/>
</dbReference>
<dbReference type="Pfam" id="PF00535">
    <property type="entry name" value="Glycos_transf_2"/>
    <property type="match status" value="1"/>
</dbReference>
<gene>
    <name evidence="13" type="ORF">SAMN04488081_0444</name>
</gene>
<dbReference type="RefSeq" id="WP_076569332.1">
    <property type="nucleotide sequence ID" value="NZ_FNOS01000001.1"/>
</dbReference>
<dbReference type="InterPro" id="IPR029044">
    <property type="entry name" value="Nucleotide-diphossugar_trans"/>
</dbReference>
<dbReference type="CDD" id="cd00761">
    <property type="entry name" value="Glyco_tranf_GTA_type"/>
    <property type="match status" value="1"/>
</dbReference>
<keyword evidence="5" id="KW-0125">Carotenoid biosynthesis</keyword>
<evidence type="ECO:0000256" key="11">
    <source>
        <dbReference type="SAM" id="Phobius"/>
    </source>
</evidence>
<feature type="transmembrane region" description="Helical" evidence="11">
    <location>
        <begin position="313"/>
        <end position="335"/>
    </location>
</feature>
<evidence type="ECO:0000256" key="4">
    <source>
        <dbReference type="ARBA" id="ARBA00022679"/>
    </source>
</evidence>
<comment type="similarity">
    <text evidence="9">Belongs to the glycosyltransferase 2 family. CrtQ subfamily.</text>
</comment>
<feature type="domain" description="Glycosyltransferase 2-like" evidence="12">
    <location>
        <begin position="33"/>
        <end position="153"/>
    </location>
</feature>
<evidence type="ECO:0000256" key="7">
    <source>
        <dbReference type="ARBA" id="ARBA00037281"/>
    </source>
</evidence>
<evidence type="ECO:0000256" key="2">
    <source>
        <dbReference type="ARBA" id="ARBA00022475"/>
    </source>
</evidence>